<keyword evidence="6 10" id="KW-0051">Antiviral defense</keyword>
<gene>
    <name evidence="10 11" type="primary">cas1</name>
    <name evidence="11" type="ORF">C6Y28_07775</name>
</gene>
<dbReference type="OrthoDB" id="9803119at2"/>
<comment type="subunit">
    <text evidence="9 10">Homodimer, forms a heterotetramer with a Cas2 homodimer.</text>
</comment>
<evidence type="ECO:0000313" key="11">
    <source>
        <dbReference type="EMBL" id="AVO27507.1"/>
    </source>
</evidence>
<dbReference type="GO" id="GO:0043571">
    <property type="term" value="P:maintenance of CRISPR repeat elements"/>
    <property type="evidence" value="ECO:0007669"/>
    <property type="project" value="UniProtKB-UniRule"/>
</dbReference>
<feature type="binding site" evidence="10">
    <location>
        <position position="237"/>
    </location>
    <ligand>
        <name>Mn(2+)</name>
        <dbReference type="ChEBI" id="CHEBI:29035"/>
    </ligand>
</feature>
<dbReference type="NCBIfam" id="TIGR00287">
    <property type="entry name" value="cas1"/>
    <property type="match status" value="1"/>
</dbReference>
<dbReference type="InterPro" id="IPR042211">
    <property type="entry name" value="CRISPR-assoc_Cas1_N"/>
</dbReference>
<dbReference type="InterPro" id="IPR002729">
    <property type="entry name" value="CRISPR-assoc_Cas1"/>
</dbReference>
<dbReference type="InterPro" id="IPR042206">
    <property type="entry name" value="CRISPR-assoc_Cas1_C"/>
</dbReference>
<keyword evidence="1 10" id="KW-0540">Nuclease</keyword>
<comment type="cofactor">
    <cofactor evidence="10">
        <name>Mg(2+)</name>
        <dbReference type="ChEBI" id="CHEBI:18420"/>
    </cofactor>
    <cofactor evidence="10">
        <name>Mn(2+)</name>
        <dbReference type="ChEBI" id="CHEBI:29035"/>
    </cofactor>
</comment>
<sequence length="331" mass="38307">MCVVYVMNPGAFISKRNGMVCIWQNHKLAKNIPMATLEGLVLMDKVQISSQLVAELLEKKIPTTWVSSRGRFHGHLESYDAVHVFRQRQQVLEQGTLFALDVSKKVVSAKIHNQITLLRRYNRLQESPHIEEIIQQMGYLQKNVPRTVARDKIMGYEGSAARLYFSAFGELVSEPFTFHGRNKRPPKDAVNAMLSFGYTLLFQEVYTAICTYGMNPYFGFLHTLRNHHPALASDLMEEWRAILIDSMVLSIIRRHEMDIQQFHPDEASHGIYMTKAGRAVFLKAYEKKLRSHNSYQRGTLTFRESMRRQVETYSQALMKEDSSLYEPVQIR</sequence>
<proteinExistence type="inferred from homology"/>
<dbReference type="Gene3D" id="1.20.120.920">
    <property type="entry name" value="CRISPR-associated endonuclease Cas1, C-terminal domain"/>
    <property type="match status" value="1"/>
</dbReference>
<evidence type="ECO:0000256" key="4">
    <source>
        <dbReference type="ARBA" id="ARBA00022801"/>
    </source>
</evidence>
<dbReference type="GO" id="GO:0004519">
    <property type="term" value="F:endonuclease activity"/>
    <property type="evidence" value="ECO:0007669"/>
    <property type="project" value="UniProtKB-UniRule"/>
</dbReference>
<dbReference type="RefSeq" id="WP_027895878.1">
    <property type="nucleotide sequence ID" value="NZ_CP027569.1"/>
</dbReference>
<evidence type="ECO:0000256" key="5">
    <source>
        <dbReference type="ARBA" id="ARBA00022842"/>
    </source>
</evidence>
<dbReference type="HAMAP" id="MF_01470">
    <property type="entry name" value="Cas1"/>
    <property type="match status" value="1"/>
</dbReference>
<evidence type="ECO:0000256" key="10">
    <source>
        <dbReference type="HAMAP-Rule" id="MF_01470"/>
    </source>
</evidence>
<name>A0A2S0M7U7_MEGEL</name>
<accession>A0A2S0M7U7</accession>
<reference evidence="11 12" key="1">
    <citation type="journal article" date="2018" name="Genome Announc.">
        <title>Complete genomes of two Megasphaera elsdenii strains, NCIMB 702410 and ATCC 25940.</title>
        <authorList>
            <person name="Hatmaker E.A."/>
            <person name="O'Dell K."/>
            <person name="Riley L.A."/>
            <person name="Klingeman D.M."/>
            <person name="Guss A.M."/>
        </authorList>
    </citation>
    <scope>NUCLEOTIDE SEQUENCE [LARGE SCALE GENOMIC DNA]</scope>
    <source>
        <strain evidence="11 12">NCIMB702410</strain>
    </source>
</reference>
<evidence type="ECO:0000256" key="7">
    <source>
        <dbReference type="ARBA" id="ARBA00023125"/>
    </source>
</evidence>
<organism evidence="11 12">
    <name type="scientific">Megasphaera elsdenii</name>
    <dbReference type="NCBI Taxonomy" id="907"/>
    <lineage>
        <taxon>Bacteria</taxon>
        <taxon>Bacillati</taxon>
        <taxon>Bacillota</taxon>
        <taxon>Negativicutes</taxon>
        <taxon>Veillonellales</taxon>
        <taxon>Veillonellaceae</taxon>
        <taxon>Megasphaera</taxon>
    </lineage>
</organism>
<evidence type="ECO:0000313" key="12">
    <source>
        <dbReference type="Proteomes" id="UP000238358"/>
    </source>
</evidence>
<dbReference type="PANTHER" id="PTHR34353">
    <property type="entry name" value="CRISPR-ASSOCIATED ENDONUCLEASE CAS1 1"/>
    <property type="match status" value="1"/>
</dbReference>
<comment type="similarity">
    <text evidence="10">Belongs to the CRISPR-associated endonuclease Cas1 family.</text>
</comment>
<evidence type="ECO:0000256" key="3">
    <source>
        <dbReference type="ARBA" id="ARBA00022759"/>
    </source>
</evidence>
<dbReference type="Gene3D" id="3.100.10.20">
    <property type="entry name" value="CRISPR-associated endonuclease Cas1, N-terminal domain"/>
    <property type="match status" value="1"/>
</dbReference>
<keyword evidence="4 10" id="KW-0378">Hydrolase</keyword>
<dbReference type="EC" id="3.1.-.-" evidence="10"/>
<dbReference type="GO" id="GO:0046872">
    <property type="term" value="F:metal ion binding"/>
    <property type="evidence" value="ECO:0007669"/>
    <property type="project" value="UniProtKB-UniRule"/>
</dbReference>
<dbReference type="EMBL" id="CP027569">
    <property type="protein sequence ID" value="AVO27507.1"/>
    <property type="molecule type" value="Genomic_DNA"/>
</dbReference>
<evidence type="ECO:0000256" key="8">
    <source>
        <dbReference type="ARBA" id="ARBA00023211"/>
    </source>
</evidence>
<dbReference type="InterPro" id="IPR050646">
    <property type="entry name" value="Cas1"/>
</dbReference>
<evidence type="ECO:0000256" key="6">
    <source>
        <dbReference type="ARBA" id="ARBA00023118"/>
    </source>
</evidence>
<dbReference type="AlphaFoldDB" id="A0A2S0M7U7"/>
<keyword evidence="7 10" id="KW-0238">DNA-binding</keyword>
<dbReference type="GO" id="GO:0003677">
    <property type="term" value="F:DNA binding"/>
    <property type="evidence" value="ECO:0007669"/>
    <property type="project" value="UniProtKB-KW"/>
</dbReference>
<comment type="function">
    <text evidence="10">CRISPR (clustered regularly interspaced short palindromic repeat), is an adaptive immune system that provides protection against mobile genetic elements (viruses, transposable elements and conjugative plasmids). CRISPR clusters contain spacers, sequences complementary to antecedent mobile elements, and target invading nucleic acids. CRISPR clusters are transcribed and processed into CRISPR RNA (crRNA). Acts as a dsDNA endonuclease. Involved in the integration of spacer DNA into the CRISPR cassette.</text>
</comment>
<dbReference type="PANTHER" id="PTHR34353:SF2">
    <property type="entry name" value="CRISPR-ASSOCIATED ENDONUCLEASE CAS1 1"/>
    <property type="match status" value="1"/>
</dbReference>
<dbReference type="GO" id="GO:0051607">
    <property type="term" value="P:defense response to virus"/>
    <property type="evidence" value="ECO:0007669"/>
    <property type="project" value="UniProtKB-UniRule"/>
</dbReference>
<protein>
    <recommendedName>
        <fullName evidence="10">CRISPR-associated endonuclease Cas1</fullName>
        <ecNumber evidence="10">3.1.-.-</ecNumber>
    </recommendedName>
</protein>
<dbReference type="GO" id="GO:0016787">
    <property type="term" value="F:hydrolase activity"/>
    <property type="evidence" value="ECO:0007669"/>
    <property type="project" value="UniProtKB-KW"/>
</dbReference>
<feature type="binding site" evidence="10">
    <location>
        <position position="222"/>
    </location>
    <ligand>
        <name>Mn(2+)</name>
        <dbReference type="ChEBI" id="CHEBI:29035"/>
    </ligand>
</feature>
<keyword evidence="3 10" id="KW-0255">Endonuclease</keyword>
<evidence type="ECO:0000256" key="2">
    <source>
        <dbReference type="ARBA" id="ARBA00022723"/>
    </source>
</evidence>
<dbReference type="CDD" id="cd09634">
    <property type="entry name" value="Cas1_I-II-III"/>
    <property type="match status" value="1"/>
</dbReference>
<feature type="binding site" evidence="10">
    <location>
        <position position="157"/>
    </location>
    <ligand>
        <name>Mn(2+)</name>
        <dbReference type="ChEBI" id="CHEBI:29035"/>
    </ligand>
</feature>
<keyword evidence="2 10" id="KW-0479">Metal-binding</keyword>
<dbReference type="Pfam" id="PF01867">
    <property type="entry name" value="Cas_Cas1"/>
    <property type="match status" value="1"/>
</dbReference>
<dbReference type="Proteomes" id="UP000238358">
    <property type="component" value="Chromosome"/>
</dbReference>
<evidence type="ECO:0000256" key="9">
    <source>
        <dbReference type="ARBA" id="ARBA00038592"/>
    </source>
</evidence>
<keyword evidence="5 10" id="KW-0460">Magnesium</keyword>
<keyword evidence="8 10" id="KW-0464">Manganese</keyword>
<evidence type="ECO:0000256" key="1">
    <source>
        <dbReference type="ARBA" id="ARBA00022722"/>
    </source>
</evidence>